<dbReference type="EMBL" id="CZVV01000095">
    <property type="protein sequence ID" value="CUT03663.1"/>
    <property type="molecule type" value="Genomic_DNA"/>
</dbReference>
<dbReference type="InterPro" id="IPR005311">
    <property type="entry name" value="PBP_dimer"/>
</dbReference>
<dbReference type="Pfam" id="PF03793">
    <property type="entry name" value="PASTA"/>
    <property type="match status" value="1"/>
</dbReference>
<keyword evidence="3" id="KW-0472">Membrane</keyword>
<dbReference type="InterPro" id="IPR036138">
    <property type="entry name" value="PBP_dimer_sf"/>
</dbReference>
<comment type="subcellular location">
    <subcellularLocation>
        <location evidence="1">Membrane</location>
    </subcellularLocation>
</comment>
<evidence type="ECO:0000313" key="5">
    <source>
        <dbReference type="EMBL" id="CUT03663.1"/>
    </source>
</evidence>
<organism evidence="5 6">
    <name type="scientific">Kryptobacter tengchongensis</name>
    <dbReference type="NCBI Taxonomy" id="1643429"/>
    <lineage>
        <taxon>Bacteria</taxon>
        <taxon>Pseudomonadati</taxon>
        <taxon>Candidatus Kryptoniota</taxon>
        <taxon>Candidatus Kryptobacter</taxon>
    </lineage>
</organism>
<gene>
    <name evidence="5" type="ORF">JGI25_01268</name>
</gene>
<dbReference type="GO" id="GO:0004180">
    <property type="term" value="F:carboxypeptidase activity"/>
    <property type="evidence" value="ECO:0007669"/>
    <property type="project" value="UniProtKB-KW"/>
</dbReference>
<feature type="non-terminal residue" evidence="5">
    <location>
        <position position="1"/>
    </location>
</feature>
<dbReference type="Proteomes" id="UP000243105">
    <property type="component" value="Unassembled WGS sequence"/>
</dbReference>
<proteinExistence type="predicted"/>
<dbReference type="SUPFAM" id="SSF54184">
    <property type="entry name" value="Penicillin-binding protein 2x (pbp-2x), c-terminal domain"/>
    <property type="match status" value="1"/>
</dbReference>
<dbReference type="CDD" id="cd06575">
    <property type="entry name" value="PASTA_Pbp2x-like_2"/>
    <property type="match status" value="1"/>
</dbReference>
<sequence>LSNVQYYTKITLPAKRGLIFDREGRILVTNHIVADIGADPFYLKKIGANVDKVADKLVRIFGGEKRDYLEKLRESDKRFIWLVKNATSEAIAKFDEFVNGLRSRREKEIYRGIIKIEKFKRYYPYDNLASHVLGVVNSDGEALMGIELEFDKILRGESGFMKLTRDALGDVKASVEIEKVEPIDGYNLKLTIDVGVQTIIETELEKAVKEFKAKGGVVIVVDPWTGDILGLANYPNFNPNNYWLFDSERFKNRAIIDAFEPGSTFKIVPASLLLEKDPSKLNLKVDVEGGKSIIRGVRVIDFKPNSFLSFREVLKYSSNIGMAKLGLELDKIEFYRHIKNFGFGTYTGIELPAEARGEVKVPDKWSPATKIYMSFGYELRATALQIAMAYASIANGGILFKPRIVKEIINSRGEVVKSFPVVKIRRVISESTAKVLTDILEEVVNEGTGAQAKVEGLRIAGKTGTAQMYEFGFYSKSHYRASFVGFFPVDKPKYVCFVMLESPEKNYAGGIVAAPVFRRIAEQLSNLSPIEFEPGRKDFTAGKSEKISFLEKTETENVESVNLMPNLKNLSIRSALERISSFDLKVSIVGSGIVVEQNPKPGTEIKPGMECVLYCRDDLKVSCNER</sequence>
<protein>
    <submittedName>
        <fullName evidence="5">Peptidoglycan synthetase FtsI</fullName>
    </submittedName>
</protein>
<dbReference type="SMART" id="SM00740">
    <property type="entry name" value="PASTA"/>
    <property type="match status" value="1"/>
</dbReference>
<dbReference type="RefSeq" id="WP_072264091.1">
    <property type="nucleotide sequence ID" value="NZ_CZVV01000095.1"/>
</dbReference>
<dbReference type="Gene3D" id="3.90.1310.10">
    <property type="entry name" value="Penicillin-binding protein 2a (Domain 2)"/>
    <property type="match status" value="1"/>
</dbReference>
<dbReference type="AlphaFoldDB" id="A0A916PEM5"/>
<dbReference type="InterPro" id="IPR005543">
    <property type="entry name" value="PASTA_dom"/>
</dbReference>
<keyword evidence="2" id="KW-0121">Carboxypeptidase</keyword>
<dbReference type="InterPro" id="IPR050515">
    <property type="entry name" value="Beta-lactam/transpept"/>
</dbReference>
<dbReference type="Gene3D" id="3.40.710.10">
    <property type="entry name" value="DD-peptidase/beta-lactamase superfamily"/>
    <property type="match status" value="1"/>
</dbReference>
<evidence type="ECO:0000256" key="3">
    <source>
        <dbReference type="ARBA" id="ARBA00023136"/>
    </source>
</evidence>
<dbReference type="PROSITE" id="PS51178">
    <property type="entry name" value="PASTA"/>
    <property type="match status" value="1"/>
</dbReference>
<dbReference type="GO" id="GO:0071555">
    <property type="term" value="P:cell wall organization"/>
    <property type="evidence" value="ECO:0007669"/>
    <property type="project" value="TreeGrafter"/>
</dbReference>
<dbReference type="Pfam" id="PF03717">
    <property type="entry name" value="PBP_dimer"/>
    <property type="match status" value="1"/>
</dbReference>
<dbReference type="GO" id="GO:0008658">
    <property type="term" value="F:penicillin binding"/>
    <property type="evidence" value="ECO:0007669"/>
    <property type="project" value="InterPro"/>
</dbReference>
<evidence type="ECO:0000256" key="2">
    <source>
        <dbReference type="ARBA" id="ARBA00022645"/>
    </source>
</evidence>
<dbReference type="InterPro" id="IPR001460">
    <property type="entry name" value="PCN-bd_Tpept"/>
</dbReference>
<dbReference type="PANTHER" id="PTHR30627:SF1">
    <property type="entry name" value="PEPTIDOGLYCAN D,D-TRANSPEPTIDASE FTSI"/>
    <property type="match status" value="1"/>
</dbReference>
<evidence type="ECO:0000256" key="1">
    <source>
        <dbReference type="ARBA" id="ARBA00004370"/>
    </source>
</evidence>
<accession>A0A916PEM5</accession>
<feature type="domain" description="PASTA" evidence="4">
    <location>
        <begin position="558"/>
        <end position="617"/>
    </location>
</feature>
<comment type="caution">
    <text evidence="5">The sequence shown here is derived from an EMBL/GenBank/DDBJ whole genome shotgun (WGS) entry which is preliminary data.</text>
</comment>
<dbReference type="SUPFAM" id="SSF56519">
    <property type="entry name" value="Penicillin binding protein dimerisation domain"/>
    <property type="match status" value="1"/>
</dbReference>
<dbReference type="GO" id="GO:0005886">
    <property type="term" value="C:plasma membrane"/>
    <property type="evidence" value="ECO:0007669"/>
    <property type="project" value="TreeGrafter"/>
</dbReference>
<dbReference type="Gene3D" id="3.30.450.330">
    <property type="match status" value="1"/>
</dbReference>
<dbReference type="Pfam" id="PF00905">
    <property type="entry name" value="Transpeptidase"/>
    <property type="match status" value="1"/>
</dbReference>
<dbReference type="PANTHER" id="PTHR30627">
    <property type="entry name" value="PEPTIDOGLYCAN D,D-TRANSPEPTIDASE"/>
    <property type="match status" value="1"/>
</dbReference>
<dbReference type="InterPro" id="IPR012338">
    <property type="entry name" value="Beta-lactam/transpept-like"/>
</dbReference>
<keyword evidence="2" id="KW-0645">Protease</keyword>
<evidence type="ECO:0000313" key="6">
    <source>
        <dbReference type="Proteomes" id="UP000243105"/>
    </source>
</evidence>
<reference evidence="5 6" key="1">
    <citation type="submission" date="2015-11" db="EMBL/GenBank/DDBJ databases">
        <authorList>
            <person name="Varghese N."/>
        </authorList>
    </citation>
    <scope>NUCLEOTIDE SEQUENCE [LARGE SCALE GENOMIC DNA]</scope>
    <source>
        <strain evidence="5 6">JGI-25</strain>
    </source>
</reference>
<evidence type="ECO:0000259" key="4">
    <source>
        <dbReference type="PROSITE" id="PS51178"/>
    </source>
</evidence>
<keyword evidence="2" id="KW-0378">Hydrolase</keyword>
<dbReference type="SUPFAM" id="SSF56601">
    <property type="entry name" value="beta-lactamase/transpeptidase-like"/>
    <property type="match status" value="1"/>
</dbReference>
<name>A0A916PEM5_KRYT1</name>